<keyword evidence="2" id="KW-1185">Reference proteome</keyword>
<reference evidence="1" key="1">
    <citation type="submission" date="2022-06" db="EMBL/GenBank/DDBJ databases">
        <title>Genome sequencing of Brevibacillus sp. BB3-R1.</title>
        <authorList>
            <person name="Heo J."/>
            <person name="Lee D."/>
            <person name="Won M."/>
            <person name="Han B.-H."/>
            <person name="Hong S.-B."/>
            <person name="Kwon S.-W."/>
        </authorList>
    </citation>
    <scope>NUCLEOTIDE SEQUENCE</scope>
    <source>
        <strain evidence="1">BB3-R1</strain>
    </source>
</reference>
<organism evidence="1 2">
    <name type="scientific">Brevibacillus ruminantium</name>
    <dbReference type="NCBI Taxonomy" id="2950604"/>
    <lineage>
        <taxon>Bacteria</taxon>
        <taxon>Bacillati</taxon>
        <taxon>Bacillota</taxon>
        <taxon>Bacilli</taxon>
        <taxon>Bacillales</taxon>
        <taxon>Paenibacillaceae</taxon>
        <taxon>Brevibacillus</taxon>
    </lineage>
</organism>
<evidence type="ECO:0000313" key="2">
    <source>
        <dbReference type="Proteomes" id="UP001056500"/>
    </source>
</evidence>
<protein>
    <submittedName>
        <fullName evidence="1">Uncharacterized protein</fullName>
    </submittedName>
</protein>
<gene>
    <name evidence="1" type="ORF">NDK47_09740</name>
</gene>
<name>A0ABY4WK38_9BACL</name>
<dbReference type="RefSeq" id="WP_251874627.1">
    <property type="nucleotide sequence ID" value="NZ_CP098755.1"/>
</dbReference>
<dbReference type="EMBL" id="CP098755">
    <property type="protein sequence ID" value="USG67528.1"/>
    <property type="molecule type" value="Genomic_DNA"/>
</dbReference>
<evidence type="ECO:0000313" key="1">
    <source>
        <dbReference type="EMBL" id="USG67528.1"/>
    </source>
</evidence>
<sequence>MKRMFGIEMHVPSGKLPGFYAQVIHKIGDHVNVFDRDEQLLIVDNEQERDKLAQLLEQASMLGEEFALWLLPASASIDHLEDIGFESQAGHVYLYTDRVTAFSLDLSSGQQQDRWAALEQMKESTFGLIPGEAGDLYLTDPEQELLIEGIARAYQVSVNWLASRD</sequence>
<dbReference type="Proteomes" id="UP001056500">
    <property type="component" value="Chromosome"/>
</dbReference>
<accession>A0ABY4WK38</accession>
<proteinExistence type="predicted"/>